<feature type="transmembrane region" description="Helical" evidence="7">
    <location>
        <begin position="416"/>
        <end position="437"/>
    </location>
</feature>
<dbReference type="Proteomes" id="UP000502928">
    <property type="component" value="Chromosome"/>
</dbReference>
<feature type="transmembrane region" description="Helical" evidence="7">
    <location>
        <begin position="295"/>
        <end position="315"/>
    </location>
</feature>
<evidence type="ECO:0000256" key="5">
    <source>
        <dbReference type="ARBA" id="ARBA00023136"/>
    </source>
</evidence>
<evidence type="ECO:0000256" key="4">
    <source>
        <dbReference type="ARBA" id="ARBA00022989"/>
    </source>
</evidence>
<dbReference type="Gene3D" id="1.20.1730.10">
    <property type="entry name" value="Sodium/glucose cotransporter"/>
    <property type="match status" value="1"/>
</dbReference>
<dbReference type="InterPro" id="IPR001734">
    <property type="entry name" value="Na/solute_symporter"/>
</dbReference>
<comment type="subcellular location">
    <subcellularLocation>
        <location evidence="1">Membrane</location>
        <topology evidence="1">Multi-pass membrane protein</topology>
    </subcellularLocation>
</comment>
<dbReference type="KEGG" id="mut:GVT53_16625"/>
<gene>
    <name evidence="8" type="ORF">GVT53_16625</name>
</gene>
<feature type="transmembrane region" description="Helical" evidence="7">
    <location>
        <begin position="38"/>
        <end position="58"/>
    </location>
</feature>
<dbReference type="PANTHER" id="PTHR11819">
    <property type="entry name" value="SOLUTE CARRIER FAMILY 5"/>
    <property type="match status" value="1"/>
</dbReference>
<feature type="transmembrane region" description="Helical" evidence="7">
    <location>
        <begin position="482"/>
        <end position="500"/>
    </location>
</feature>
<evidence type="ECO:0000256" key="3">
    <source>
        <dbReference type="ARBA" id="ARBA00022692"/>
    </source>
</evidence>
<dbReference type="GO" id="GO:0005886">
    <property type="term" value="C:plasma membrane"/>
    <property type="evidence" value="ECO:0007669"/>
    <property type="project" value="TreeGrafter"/>
</dbReference>
<dbReference type="GO" id="GO:0005412">
    <property type="term" value="F:D-glucose:sodium symporter activity"/>
    <property type="evidence" value="ECO:0007669"/>
    <property type="project" value="TreeGrafter"/>
</dbReference>
<dbReference type="RefSeq" id="WP_166249611.1">
    <property type="nucleotide sequence ID" value="NZ_CP049616.1"/>
</dbReference>
<dbReference type="InterPro" id="IPR038377">
    <property type="entry name" value="Na/Glc_symporter_sf"/>
</dbReference>
<dbReference type="AlphaFoldDB" id="A0A6G7J6S0"/>
<proteinExistence type="inferred from homology"/>
<protein>
    <submittedName>
        <fullName evidence="8">Na+:solute symporter</fullName>
    </submittedName>
</protein>
<feature type="transmembrane region" description="Helical" evidence="7">
    <location>
        <begin position="6"/>
        <end position="26"/>
    </location>
</feature>
<feature type="transmembrane region" description="Helical" evidence="7">
    <location>
        <begin position="78"/>
        <end position="95"/>
    </location>
</feature>
<evidence type="ECO:0000313" key="9">
    <source>
        <dbReference type="Proteomes" id="UP000502928"/>
    </source>
</evidence>
<accession>A0A6G7J6S0</accession>
<feature type="transmembrane region" description="Helical" evidence="7">
    <location>
        <begin position="159"/>
        <end position="178"/>
    </location>
</feature>
<name>A0A6G7J6S0_9FLAO</name>
<feature type="transmembrane region" description="Helical" evidence="7">
    <location>
        <begin position="185"/>
        <end position="204"/>
    </location>
</feature>
<dbReference type="CDD" id="cd11477">
    <property type="entry name" value="SLC5sbd_u1"/>
    <property type="match status" value="1"/>
</dbReference>
<dbReference type="PROSITE" id="PS50283">
    <property type="entry name" value="NA_SOLUT_SYMP_3"/>
    <property type="match status" value="1"/>
</dbReference>
<feature type="transmembrane region" description="Helical" evidence="7">
    <location>
        <begin position="127"/>
        <end position="147"/>
    </location>
</feature>
<feature type="transmembrane region" description="Helical" evidence="7">
    <location>
        <begin position="335"/>
        <end position="356"/>
    </location>
</feature>
<dbReference type="Pfam" id="PF00474">
    <property type="entry name" value="SSF"/>
    <property type="match status" value="1"/>
</dbReference>
<dbReference type="EMBL" id="CP049616">
    <property type="protein sequence ID" value="QII46234.1"/>
    <property type="molecule type" value="Genomic_DNA"/>
</dbReference>
<evidence type="ECO:0000256" key="1">
    <source>
        <dbReference type="ARBA" id="ARBA00004141"/>
    </source>
</evidence>
<reference evidence="8 9" key="1">
    <citation type="submission" date="2020-02" db="EMBL/GenBank/DDBJ databases">
        <title>Complete genome of Muricauda sp. 501str8.</title>
        <authorList>
            <person name="Dong B."/>
            <person name="Zhu S."/>
            <person name="Yang J."/>
            <person name="Chen J."/>
        </authorList>
    </citation>
    <scope>NUCLEOTIDE SEQUENCE [LARGE SCALE GENOMIC DNA]</scope>
    <source>
        <strain evidence="8 9">501str8</strain>
    </source>
</reference>
<keyword evidence="9" id="KW-1185">Reference proteome</keyword>
<evidence type="ECO:0000256" key="6">
    <source>
        <dbReference type="RuleBase" id="RU362091"/>
    </source>
</evidence>
<keyword evidence="3 7" id="KW-0812">Transmembrane</keyword>
<keyword evidence="4 7" id="KW-1133">Transmembrane helix</keyword>
<feature type="transmembrane region" description="Helical" evidence="7">
    <location>
        <begin position="576"/>
        <end position="595"/>
    </location>
</feature>
<evidence type="ECO:0000256" key="2">
    <source>
        <dbReference type="ARBA" id="ARBA00006434"/>
    </source>
</evidence>
<evidence type="ECO:0000313" key="8">
    <source>
        <dbReference type="EMBL" id="QII46234.1"/>
    </source>
</evidence>
<feature type="transmembrane region" description="Helical" evidence="7">
    <location>
        <begin position="551"/>
        <end position="570"/>
    </location>
</feature>
<feature type="transmembrane region" description="Helical" evidence="7">
    <location>
        <begin position="449"/>
        <end position="470"/>
    </location>
</feature>
<organism evidence="8 9">
    <name type="scientific">Flagellimonas oceani</name>
    <dbReference type="NCBI Taxonomy" id="2698672"/>
    <lineage>
        <taxon>Bacteria</taxon>
        <taxon>Pseudomonadati</taxon>
        <taxon>Bacteroidota</taxon>
        <taxon>Flavobacteriia</taxon>
        <taxon>Flavobacteriales</taxon>
        <taxon>Flavobacteriaceae</taxon>
        <taxon>Flagellimonas</taxon>
    </lineage>
</organism>
<evidence type="ECO:0000256" key="7">
    <source>
        <dbReference type="SAM" id="Phobius"/>
    </source>
</evidence>
<sequence length="602" mass="66787">MKLELLDYIIIFGFFALVLFIGIYVSKKSGQNSTEYFLSGRSMPWWLLGLSMVATTFSTDTPNLVTDLVRSNGVSGNWGWWCFLLTGMLTVFVYAKLWRKSNVKTDLEFYELRYGGKAASFLRKFRAIYLGVLFNVITMASVTLAAIKIGGVMLGLEPWVTVVSAGLITVVFSALGGFKGVVYSDFFLFFMAMAGAIGAAYYLVNLPEVGGLQAVLENENVKDKLSILPDFSDKRALITALIIPLAVQWWSSWYPGGEPGGGGYIAQRMLAAKNENHAIGATFFFNIMHYALRPWPWILVALASLVVYPDIASIHEAFPNVTEDKLGHDLAYSAMMTKLPTGLLGVVMASLVAAYMSTISTQLNWGSSYIVYDFYKQQINPEATEKQMVNVGRISTVLLMVLSAFLALALQDAMGVFNLLLSFGAGTGLIFILRWFWWRINAWSEITAMFSSGILAVLLETTPLRGYLFAPETGIFPEWADLPFIMLVTTIIWLTATFVTQPESKEVLRSFYLKIQPGGPGWAKVVDEAEAENVEIVKTNEKWSVPSGIKAMLSGVVLIYSIMFATGYWIYGKYQLAIILTIVVAVSAFVLLKVWQGMKNVF</sequence>
<dbReference type="PANTHER" id="PTHR11819:SF77">
    <property type="entry name" value="SODIUM_GLUCOSE COTRANSPORT PROTEIN"/>
    <property type="match status" value="1"/>
</dbReference>
<keyword evidence="5 7" id="KW-0472">Membrane</keyword>
<comment type="similarity">
    <text evidence="2 6">Belongs to the sodium:solute symporter (SSF) (TC 2.A.21) family.</text>
</comment>
<feature type="transmembrane region" description="Helical" evidence="7">
    <location>
        <begin position="391"/>
        <end position="410"/>
    </location>
</feature>